<feature type="domain" description="Thioredoxin" evidence="1">
    <location>
        <begin position="13"/>
        <end position="96"/>
    </location>
</feature>
<proteinExistence type="predicted"/>
<gene>
    <name evidence="2" type="ORF">F9U64_13010</name>
</gene>
<dbReference type="SUPFAM" id="SSF52833">
    <property type="entry name" value="Thioredoxin-like"/>
    <property type="match status" value="1"/>
</dbReference>
<dbReference type="Proteomes" id="UP000480246">
    <property type="component" value="Unassembled WGS sequence"/>
</dbReference>
<sequence>MEELKEKTWNILNGEKAIIFIYTPFCATCQLAEKMIHIIEQENQSRVIYQMNASFYPDFMADNKIESVPALVFWDGARVQDKIYAMESVTKLFNIIGEWEQKWSISQ</sequence>
<dbReference type="InterPro" id="IPR013766">
    <property type="entry name" value="Thioredoxin_domain"/>
</dbReference>
<reference evidence="2 3" key="1">
    <citation type="submission" date="2019-10" db="EMBL/GenBank/DDBJ databases">
        <title>Gracilibacillus sp. nov. isolated from rice seeds.</title>
        <authorList>
            <person name="He S."/>
        </authorList>
    </citation>
    <scope>NUCLEOTIDE SEQUENCE [LARGE SCALE GENOMIC DNA]</scope>
    <source>
        <strain evidence="2 3">TD8</strain>
    </source>
</reference>
<dbReference type="OrthoDB" id="5784238at2"/>
<name>A0A7C8KPI7_9BACI</name>
<organism evidence="2 3">
    <name type="scientific">Gracilibacillus oryzae</name>
    <dbReference type="NCBI Taxonomy" id="1672701"/>
    <lineage>
        <taxon>Bacteria</taxon>
        <taxon>Bacillati</taxon>
        <taxon>Bacillota</taxon>
        <taxon>Bacilli</taxon>
        <taxon>Bacillales</taxon>
        <taxon>Bacillaceae</taxon>
        <taxon>Gracilibacillus</taxon>
    </lineage>
</organism>
<dbReference type="RefSeq" id="WP_153404150.1">
    <property type="nucleotide sequence ID" value="NZ_ML762432.1"/>
</dbReference>
<dbReference type="AlphaFoldDB" id="A0A7C8KPI7"/>
<dbReference type="CDD" id="cd02947">
    <property type="entry name" value="TRX_family"/>
    <property type="match status" value="1"/>
</dbReference>
<dbReference type="Gene3D" id="3.40.30.10">
    <property type="entry name" value="Glutaredoxin"/>
    <property type="match status" value="1"/>
</dbReference>
<dbReference type="Pfam" id="PF00085">
    <property type="entry name" value="Thioredoxin"/>
    <property type="match status" value="1"/>
</dbReference>
<comment type="caution">
    <text evidence="2">The sequence shown here is derived from an EMBL/GenBank/DDBJ whole genome shotgun (WGS) entry which is preliminary data.</text>
</comment>
<keyword evidence="3" id="KW-1185">Reference proteome</keyword>
<dbReference type="EMBL" id="WEID01000065">
    <property type="protein sequence ID" value="KAB8131778.1"/>
    <property type="molecule type" value="Genomic_DNA"/>
</dbReference>
<evidence type="ECO:0000313" key="2">
    <source>
        <dbReference type="EMBL" id="KAB8131778.1"/>
    </source>
</evidence>
<evidence type="ECO:0000313" key="3">
    <source>
        <dbReference type="Proteomes" id="UP000480246"/>
    </source>
</evidence>
<dbReference type="InterPro" id="IPR036249">
    <property type="entry name" value="Thioredoxin-like_sf"/>
</dbReference>
<accession>A0A7C8KPI7</accession>
<protein>
    <submittedName>
        <fullName evidence="2">Thioredoxin family protein</fullName>
    </submittedName>
</protein>
<evidence type="ECO:0000259" key="1">
    <source>
        <dbReference type="Pfam" id="PF00085"/>
    </source>
</evidence>